<dbReference type="Proteomes" id="UP000811246">
    <property type="component" value="Chromosome 7"/>
</dbReference>
<name>A0A922ERL1_CARIL</name>
<gene>
    <name evidence="9" type="ORF">I3842_07G238100</name>
</gene>
<protein>
    <recommendedName>
        <fullName evidence="8">TMEM205-like domain-containing protein</fullName>
    </recommendedName>
</protein>
<sequence>MMNLLPLCLLLTSLAAAGVWSPTPEQQKQRQGDDQNVIVKEGHRTIVVEYEHDGQPNTIVFISPDQHHIRKPDSIASAEGGISSATSSMVENVKEKIKEASSFLSNLGQGLSQLELFQILLRWLICDALGKYKHKIASAMGKAKEMDSETAHEAIDKMKEVALEAKEEAKEQAREVGEAAGHTLGKSKETVSRKARKVEERVKEFVKDAKDITNTIGEDIARNVKERKRVREREIEICRVFCKSRTNFIKEAPVDVSNLLNHLNIVLYDFWTGQSHNKREVGRDAAKYVKSPGIMSCLMCVINLLELATAYGMCVWITFISSYILFGVLPRQQFGIVQSKIYPMYFSAMVVSIGAALMGLLLGNTESLFSSTAEMFQGYYLLASLLMVFFNMLFLEPRATKVMFERIKMEKEEGRGREELTAEPNRASEWRQDADPAASTTTTTAPSLEGAEQEIIRIRIVRLNDKLKKLNTFSSFNILTLMALSWHLVYLGQRT</sequence>
<dbReference type="InterPro" id="IPR025423">
    <property type="entry name" value="TMEM205-like"/>
</dbReference>
<proteinExistence type="predicted"/>
<evidence type="ECO:0000313" key="10">
    <source>
        <dbReference type="Proteomes" id="UP000811246"/>
    </source>
</evidence>
<feature type="chain" id="PRO_5038033321" description="TMEM205-like domain-containing protein" evidence="7">
    <location>
        <begin position="18"/>
        <end position="495"/>
    </location>
</feature>
<reference evidence="9" key="1">
    <citation type="submission" date="2021-01" db="EMBL/GenBank/DDBJ databases">
        <authorList>
            <person name="Lovell J.T."/>
            <person name="Bentley N."/>
            <person name="Bhattarai G."/>
            <person name="Jenkins J.W."/>
            <person name="Sreedasyam A."/>
            <person name="Alarcon Y."/>
            <person name="Bock C."/>
            <person name="Boston L."/>
            <person name="Carlson J."/>
            <person name="Cervantes K."/>
            <person name="Clermont K."/>
            <person name="Krom N."/>
            <person name="Kubenka K."/>
            <person name="Mamidi S."/>
            <person name="Mattison C."/>
            <person name="Monteros M."/>
            <person name="Pisani C."/>
            <person name="Plott C."/>
            <person name="Rajasekar S."/>
            <person name="Rhein H.S."/>
            <person name="Rohla C."/>
            <person name="Song M."/>
            <person name="Hilaire R.S."/>
            <person name="Shu S."/>
            <person name="Wells L."/>
            <person name="Wang X."/>
            <person name="Webber J."/>
            <person name="Heerema R.J."/>
            <person name="Klein P."/>
            <person name="Conner P."/>
            <person name="Grauke L."/>
            <person name="Grimwood J."/>
            <person name="Schmutz J."/>
            <person name="Randall J.J."/>
        </authorList>
    </citation>
    <scope>NUCLEOTIDE SEQUENCE</scope>
    <source>
        <tissue evidence="9">Leaf</tissue>
    </source>
</reference>
<comment type="subcellular location">
    <subcellularLocation>
        <location evidence="1">Membrane</location>
    </subcellularLocation>
</comment>
<evidence type="ECO:0000256" key="5">
    <source>
        <dbReference type="SAM" id="MobiDB-lite"/>
    </source>
</evidence>
<evidence type="ECO:0000256" key="7">
    <source>
        <dbReference type="SAM" id="SignalP"/>
    </source>
</evidence>
<evidence type="ECO:0000256" key="3">
    <source>
        <dbReference type="ARBA" id="ARBA00022989"/>
    </source>
</evidence>
<evidence type="ECO:0000256" key="2">
    <source>
        <dbReference type="ARBA" id="ARBA00022692"/>
    </source>
</evidence>
<comment type="caution">
    <text evidence="9">The sequence shown here is derived from an EMBL/GenBank/DDBJ whole genome shotgun (WGS) entry which is preliminary data.</text>
</comment>
<dbReference type="AlphaFoldDB" id="A0A922ERL1"/>
<organism evidence="9 10">
    <name type="scientific">Carya illinoinensis</name>
    <name type="common">Pecan</name>
    <dbReference type="NCBI Taxonomy" id="32201"/>
    <lineage>
        <taxon>Eukaryota</taxon>
        <taxon>Viridiplantae</taxon>
        <taxon>Streptophyta</taxon>
        <taxon>Embryophyta</taxon>
        <taxon>Tracheophyta</taxon>
        <taxon>Spermatophyta</taxon>
        <taxon>Magnoliopsida</taxon>
        <taxon>eudicotyledons</taxon>
        <taxon>Gunneridae</taxon>
        <taxon>Pentapetalae</taxon>
        <taxon>rosids</taxon>
        <taxon>fabids</taxon>
        <taxon>Fagales</taxon>
        <taxon>Juglandaceae</taxon>
        <taxon>Carya</taxon>
    </lineage>
</organism>
<accession>A0A922ERL1</accession>
<keyword evidence="2 6" id="KW-0812">Transmembrane</keyword>
<feature type="transmembrane region" description="Helical" evidence="6">
    <location>
        <begin position="308"/>
        <end position="329"/>
    </location>
</feature>
<feature type="compositionally biased region" description="Basic and acidic residues" evidence="5">
    <location>
        <begin position="414"/>
        <end position="434"/>
    </location>
</feature>
<keyword evidence="7" id="KW-0732">Signal</keyword>
<keyword evidence="4 6" id="KW-0472">Membrane</keyword>
<dbReference type="Pfam" id="PF13664">
    <property type="entry name" value="DUF4149"/>
    <property type="match status" value="1"/>
</dbReference>
<feature type="transmembrane region" description="Helical" evidence="6">
    <location>
        <begin position="470"/>
        <end position="489"/>
    </location>
</feature>
<feature type="domain" description="TMEM205-like" evidence="8">
    <location>
        <begin position="307"/>
        <end position="407"/>
    </location>
</feature>
<dbReference type="PANTHER" id="PTHR47652">
    <property type="entry name" value="MITOCHONDRIAL IMPORT INNER MEMBRANE TRANSLOCASE SUBUNIT TIM44"/>
    <property type="match status" value="1"/>
</dbReference>
<feature type="transmembrane region" description="Helical" evidence="6">
    <location>
        <begin position="341"/>
        <end position="363"/>
    </location>
</feature>
<feature type="transmembrane region" description="Helical" evidence="6">
    <location>
        <begin position="375"/>
        <end position="395"/>
    </location>
</feature>
<evidence type="ECO:0000256" key="4">
    <source>
        <dbReference type="ARBA" id="ARBA00023136"/>
    </source>
</evidence>
<evidence type="ECO:0000256" key="6">
    <source>
        <dbReference type="SAM" id="Phobius"/>
    </source>
</evidence>
<evidence type="ECO:0000313" key="9">
    <source>
        <dbReference type="EMBL" id="KAG6706770.1"/>
    </source>
</evidence>
<dbReference type="PANTHER" id="PTHR47652:SF3">
    <property type="entry name" value="MITOCHONDRIAL IMPORT INNER MEMBRANE TRANSLOCASE SUBUNIT TIM44"/>
    <property type="match status" value="1"/>
</dbReference>
<evidence type="ECO:0000256" key="1">
    <source>
        <dbReference type="ARBA" id="ARBA00004370"/>
    </source>
</evidence>
<feature type="compositionally biased region" description="Low complexity" evidence="5">
    <location>
        <begin position="435"/>
        <end position="447"/>
    </location>
</feature>
<keyword evidence="3 6" id="KW-1133">Transmembrane helix</keyword>
<feature type="signal peptide" evidence="7">
    <location>
        <begin position="1"/>
        <end position="17"/>
    </location>
</feature>
<evidence type="ECO:0000259" key="8">
    <source>
        <dbReference type="Pfam" id="PF13664"/>
    </source>
</evidence>
<feature type="region of interest" description="Disordered" evidence="5">
    <location>
        <begin position="414"/>
        <end position="447"/>
    </location>
</feature>
<dbReference type="GO" id="GO:0016020">
    <property type="term" value="C:membrane"/>
    <property type="evidence" value="ECO:0007669"/>
    <property type="project" value="UniProtKB-SubCell"/>
</dbReference>
<dbReference type="EMBL" id="CM031831">
    <property type="protein sequence ID" value="KAG6706770.1"/>
    <property type="molecule type" value="Genomic_DNA"/>
</dbReference>